<evidence type="ECO:0000313" key="3">
    <source>
        <dbReference type="EMBL" id="KEZ17997.1"/>
    </source>
</evidence>
<evidence type="ECO:0000313" key="4">
    <source>
        <dbReference type="Proteomes" id="UP000028533"/>
    </source>
</evidence>
<evidence type="ECO:0000256" key="1">
    <source>
        <dbReference type="SAM" id="MobiDB-lite"/>
    </source>
</evidence>
<dbReference type="NCBIfam" id="TIGR02167">
    <property type="entry name" value="Liste_lipo_26"/>
    <property type="match status" value="1"/>
</dbReference>
<protein>
    <recommendedName>
        <fullName evidence="5">PARCEL domain-containing protein</fullName>
    </recommendedName>
</protein>
<evidence type="ECO:0008006" key="5">
    <source>
        <dbReference type="Google" id="ProtNLM"/>
    </source>
</evidence>
<gene>
    <name evidence="3" type="ORF">MCAPa_7190</name>
</gene>
<sequence>MKLKKTVWIPLVCSPVLLTAIIVPPVVIYKNKQIVNKPIDNKKPISDKQPKKPTPQPTKPIDELKPIIDPNITTLNNQLKEVSTSLNSMLSNKKYKNLEKLQSEISAHLTNNNNSFNNISFEITNKSRLPKHARNQTVNLNLKATGLNNKSSSLSTTLNNVSLGILDIDEIISRKKLWVEIKELESFKNSYNSDQVKEDFFYLLKKNNYDNLDESIFNKNSYTYDFSQTEVKNVNVDYHSEQKYGEKYYYKKSKFSGMKPTESWYKTKMKIKKNRTKDDFVDWNNKDELELTLYAFIPELYETNKFFRNSVDVDDGDFIAIDKNGNEKRIYIDELTNNWYKLSPNTFDYKSIKQKGWIVEELVSWNGFKIGTLPETIKRVPKYLKMWSLRRTFYGASKFNQDISTWDTKNVDDMRYIFSGATSFSQDLSKWDTSNVEKSNQDIDVSNTNWKKEHWPQFNKKSS</sequence>
<reference evidence="3 4" key="1">
    <citation type="submission" date="2014-02" db="EMBL/GenBank/DDBJ databases">
        <title>Genome sequence of Mycoplasma capricolum subsp. capricolum strain 14232.</title>
        <authorList>
            <person name="Sirand-Pugnet P."/>
            <person name="Breton M."/>
            <person name="Dordet-Frisoni E."/>
            <person name="Baranowski E."/>
            <person name="Barre A."/>
            <person name="Couture C."/>
            <person name="Dupuy V."/>
            <person name="Gaurivaud P."/>
            <person name="Jacob D."/>
            <person name="Lemaitre C."/>
            <person name="Manso-Silvan L."/>
            <person name="Nikolski M."/>
            <person name="Nouvel L.-X."/>
            <person name="Poumarat F."/>
            <person name="Tardy F."/>
            <person name="Thebault P."/>
            <person name="Theil S."/>
            <person name="Citti C."/>
            <person name="Thiaucourt F."/>
            <person name="Blanchard A."/>
        </authorList>
    </citation>
    <scope>NUCLEOTIDE SEQUENCE [LARGE SCALE GENOMIC DNA]</scope>
    <source>
        <strain evidence="3 4">14232</strain>
    </source>
</reference>
<comment type="caution">
    <text evidence="3">The sequence shown here is derived from an EMBL/GenBank/DDBJ whole genome shotgun (WGS) entry which is preliminary data.</text>
</comment>
<dbReference type="InterPro" id="IPR005046">
    <property type="entry name" value="DUF285"/>
</dbReference>
<organism evidence="3 4">
    <name type="scientific">Mycoplasma capricolum subsp. capricolum 14232</name>
    <dbReference type="NCBI Taxonomy" id="1188238"/>
    <lineage>
        <taxon>Bacteria</taxon>
        <taxon>Bacillati</taxon>
        <taxon>Mycoplasmatota</taxon>
        <taxon>Mollicutes</taxon>
        <taxon>Mycoplasmataceae</taxon>
        <taxon>Mycoplasma</taxon>
    </lineage>
</organism>
<dbReference type="AlphaFoldDB" id="A0A084EJ55"/>
<feature type="compositionally biased region" description="Basic and acidic residues" evidence="1">
    <location>
        <begin position="39"/>
        <end position="50"/>
    </location>
</feature>
<accession>A0A084EJ55</accession>
<dbReference type="InterPro" id="IPR011889">
    <property type="entry name" value="Liste_lipo_26"/>
</dbReference>
<keyword evidence="2" id="KW-0812">Transmembrane</keyword>
<feature type="transmembrane region" description="Helical" evidence="2">
    <location>
        <begin position="7"/>
        <end position="29"/>
    </location>
</feature>
<dbReference type="Proteomes" id="UP000028533">
    <property type="component" value="Unassembled WGS sequence"/>
</dbReference>
<dbReference type="EMBL" id="JFDO01000027">
    <property type="protein sequence ID" value="KEZ17997.1"/>
    <property type="molecule type" value="Genomic_DNA"/>
</dbReference>
<dbReference type="RefSeq" id="WP_036432320.1">
    <property type="nucleotide sequence ID" value="NZ_JFDO01000027.1"/>
</dbReference>
<dbReference type="Pfam" id="PF03382">
    <property type="entry name" value="DUF285"/>
    <property type="match status" value="1"/>
</dbReference>
<proteinExistence type="predicted"/>
<name>A0A084EJ55_MYCCA</name>
<feature type="region of interest" description="Disordered" evidence="1">
    <location>
        <begin position="39"/>
        <end position="64"/>
    </location>
</feature>
<keyword evidence="2" id="KW-1133">Transmembrane helix</keyword>
<keyword evidence="2" id="KW-0472">Membrane</keyword>
<evidence type="ECO:0000256" key="2">
    <source>
        <dbReference type="SAM" id="Phobius"/>
    </source>
</evidence>